<dbReference type="PROSITE" id="PS52016">
    <property type="entry name" value="TONB_DEPENDENT_REC_3"/>
    <property type="match status" value="1"/>
</dbReference>
<keyword evidence="2 8" id="KW-0813">Transport</keyword>
<dbReference type="GO" id="GO:0044718">
    <property type="term" value="P:siderophore transmembrane transport"/>
    <property type="evidence" value="ECO:0007669"/>
    <property type="project" value="TreeGrafter"/>
</dbReference>
<keyword evidence="12" id="KW-0675">Receptor</keyword>
<dbReference type="SUPFAM" id="SSF49464">
    <property type="entry name" value="Carboxypeptidase regulatory domain-like"/>
    <property type="match status" value="1"/>
</dbReference>
<dbReference type="Proteomes" id="UP001185092">
    <property type="component" value="Unassembled WGS sequence"/>
</dbReference>
<keyword evidence="13" id="KW-1185">Reference proteome</keyword>
<comment type="caution">
    <text evidence="12">The sequence shown here is derived from an EMBL/GenBank/DDBJ whole genome shotgun (WGS) entry which is preliminary data.</text>
</comment>
<dbReference type="InterPro" id="IPR012910">
    <property type="entry name" value="Plug_dom"/>
</dbReference>
<dbReference type="Gene3D" id="2.170.130.10">
    <property type="entry name" value="TonB-dependent receptor, plug domain"/>
    <property type="match status" value="1"/>
</dbReference>
<evidence type="ECO:0000256" key="2">
    <source>
        <dbReference type="ARBA" id="ARBA00022448"/>
    </source>
</evidence>
<evidence type="ECO:0000256" key="7">
    <source>
        <dbReference type="ARBA" id="ARBA00023237"/>
    </source>
</evidence>
<keyword evidence="4 8" id="KW-0812">Transmembrane</keyword>
<dbReference type="Gene3D" id="2.60.40.1120">
    <property type="entry name" value="Carboxypeptidase-like, regulatory domain"/>
    <property type="match status" value="1"/>
</dbReference>
<feature type="domain" description="TonB-dependent transporter Oar-like beta-barrel" evidence="11">
    <location>
        <begin position="395"/>
        <end position="527"/>
    </location>
</feature>
<dbReference type="PANTHER" id="PTHR30069">
    <property type="entry name" value="TONB-DEPENDENT OUTER MEMBRANE RECEPTOR"/>
    <property type="match status" value="1"/>
</dbReference>
<dbReference type="PANTHER" id="PTHR30069:SF29">
    <property type="entry name" value="HEMOGLOBIN AND HEMOGLOBIN-HAPTOGLOBIN-BINDING PROTEIN 1-RELATED"/>
    <property type="match status" value="1"/>
</dbReference>
<evidence type="ECO:0000256" key="1">
    <source>
        <dbReference type="ARBA" id="ARBA00004571"/>
    </source>
</evidence>
<evidence type="ECO:0000313" key="13">
    <source>
        <dbReference type="Proteomes" id="UP001185092"/>
    </source>
</evidence>
<comment type="similarity">
    <text evidence="8">Belongs to the TonB-dependent receptor family.</text>
</comment>
<protein>
    <submittedName>
        <fullName evidence="12">Outer membrane cobalamin receptor</fullName>
    </submittedName>
</protein>
<dbReference type="EMBL" id="JAVDQD010000002">
    <property type="protein sequence ID" value="MDR6238819.1"/>
    <property type="molecule type" value="Genomic_DNA"/>
</dbReference>
<dbReference type="GO" id="GO:0009279">
    <property type="term" value="C:cell outer membrane"/>
    <property type="evidence" value="ECO:0007669"/>
    <property type="project" value="UniProtKB-SubCell"/>
</dbReference>
<dbReference type="SUPFAM" id="SSF56935">
    <property type="entry name" value="Porins"/>
    <property type="match status" value="1"/>
</dbReference>
<evidence type="ECO:0000256" key="3">
    <source>
        <dbReference type="ARBA" id="ARBA00022452"/>
    </source>
</evidence>
<dbReference type="Pfam" id="PF25183">
    <property type="entry name" value="OMP_b-brl_4"/>
    <property type="match status" value="1"/>
</dbReference>
<name>A0AAE3XPC7_9BACT</name>
<organism evidence="12 13">
    <name type="scientific">Aureibacter tunicatorum</name>
    <dbReference type="NCBI Taxonomy" id="866807"/>
    <lineage>
        <taxon>Bacteria</taxon>
        <taxon>Pseudomonadati</taxon>
        <taxon>Bacteroidota</taxon>
        <taxon>Cytophagia</taxon>
        <taxon>Cytophagales</taxon>
        <taxon>Persicobacteraceae</taxon>
        <taxon>Aureibacter</taxon>
    </lineage>
</organism>
<dbReference type="InterPro" id="IPR036942">
    <property type="entry name" value="Beta-barrel_TonB_sf"/>
</dbReference>
<keyword evidence="6 8" id="KW-0472">Membrane</keyword>
<dbReference type="RefSeq" id="WP_309938323.1">
    <property type="nucleotide sequence ID" value="NZ_AP025305.1"/>
</dbReference>
<feature type="domain" description="TonB-dependent receptor plug" evidence="10">
    <location>
        <begin position="141"/>
        <end position="221"/>
    </location>
</feature>
<dbReference type="AlphaFoldDB" id="A0AAE3XPC7"/>
<feature type="signal peptide" evidence="9">
    <location>
        <begin position="1"/>
        <end position="18"/>
    </location>
</feature>
<dbReference type="Pfam" id="PF13715">
    <property type="entry name" value="CarbopepD_reg_2"/>
    <property type="match status" value="1"/>
</dbReference>
<sequence length="788" mass="87661">MLKYLLTLAMIIPVLARAQENFSLSGILSDQANGEPLIGATVYFDSTTIGATTDVNGKFKIFAPKGKYKLIVNYIGYESFEQEVSLTGNQTLNVAMKSDIKKLKAVVVTDEGFKAVDIKTPQMGVSKIPSKKIKEIPAVLGEVDIIKSIQLLPGVTNGGEGDGSFNVRGGAGDQNLVLLDDATIFNTSHLFGFFSVFNADAVSSIELFKGAAPASYGGRASSVLNVNHKSGEDRVAVNGGIGILSSRLAVDGPMLSDKGSFMLAGRASYANLFLRAANFGSYAGFYDLNARFTYKINEKNNLFLSGYYGDDNMEIENAFKNVYGNLTGTLTWKHSFNDDLYSDLTFAYSRYRYNFQIFGQGVDWLAGVKNYKLSYDFGWLMNDKVTVDYGVSSIYHDFTPGDITPMNSESQINEMKINHKYALENGVFVNVVHELTDKISLQYGLRYSNFLRFGEETIGEYENGLPVTYNKELGIYESAEPMSEKTYSSGEMISSHGNFEPRLGISYQLNSTTSIKAGYNRMVQYLHLISNTTSVTPIDVWAPSGKYVEPQLADQYAIGFFKNFKDEKYSMELEAYYKTVDNRVDYIDGADLIGQERIETQILAGHSRAYGLEMLLKKNQGTLTGWIAYTLSKSEQQTLGGEAGGPGINNGNWYSTNYDRTHDLSVTASYKLSDKWSFGANFAFQTGRPVTYPDGQFYYNGQSIPTYSDRNANRLPFYHRMDVSATLRPQNKKDRKWSGEWVFSIYNLYNRQNAASISFGPNESTGLNEATKTSIFGIIPSVTYNFKF</sequence>
<accession>A0AAE3XPC7</accession>
<feature type="chain" id="PRO_5042253505" evidence="9">
    <location>
        <begin position="19"/>
        <end position="788"/>
    </location>
</feature>
<keyword evidence="5 9" id="KW-0732">Signal</keyword>
<comment type="subcellular location">
    <subcellularLocation>
        <location evidence="1 8">Cell outer membrane</location>
        <topology evidence="1 8">Multi-pass membrane protein</topology>
    </subcellularLocation>
</comment>
<dbReference type="InterPro" id="IPR037066">
    <property type="entry name" value="Plug_dom_sf"/>
</dbReference>
<evidence type="ECO:0000256" key="5">
    <source>
        <dbReference type="ARBA" id="ARBA00022729"/>
    </source>
</evidence>
<dbReference type="InterPro" id="IPR039426">
    <property type="entry name" value="TonB-dep_rcpt-like"/>
</dbReference>
<dbReference type="Pfam" id="PF07715">
    <property type="entry name" value="Plug"/>
    <property type="match status" value="1"/>
</dbReference>
<evidence type="ECO:0000256" key="8">
    <source>
        <dbReference type="PROSITE-ProRule" id="PRU01360"/>
    </source>
</evidence>
<evidence type="ECO:0000256" key="6">
    <source>
        <dbReference type="ARBA" id="ARBA00023136"/>
    </source>
</evidence>
<keyword evidence="3 8" id="KW-1134">Transmembrane beta strand</keyword>
<evidence type="ECO:0000259" key="11">
    <source>
        <dbReference type="Pfam" id="PF25183"/>
    </source>
</evidence>
<dbReference type="Gene3D" id="2.40.170.20">
    <property type="entry name" value="TonB-dependent receptor, beta-barrel domain"/>
    <property type="match status" value="1"/>
</dbReference>
<gene>
    <name evidence="12" type="ORF">HNQ88_001856</name>
</gene>
<dbReference type="InterPro" id="IPR008969">
    <property type="entry name" value="CarboxyPept-like_regulatory"/>
</dbReference>
<evidence type="ECO:0000256" key="4">
    <source>
        <dbReference type="ARBA" id="ARBA00022692"/>
    </source>
</evidence>
<evidence type="ECO:0000313" key="12">
    <source>
        <dbReference type="EMBL" id="MDR6238819.1"/>
    </source>
</evidence>
<keyword evidence="7 8" id="KW-0998">Cell outer membrane</keyword>
<proteinExistence type="inferred from homology"/>
<dbReference type="GO" id="GO:0015344">
    <property type="term" value="F:siderophore uptake transmembrane transporter activity"/>
    <property type="evidence" value="ECO:0007669"/>
    <property type="project" value="TreeGrafter"/>
</dbReference>
<dbReference type="InterPro" id="IPR057601">
    <property type="entry name" value="Oar-like_b-barrel"/>
</dbReference>
<evidence type="ECO:0000256" key="9">
    <source>
        <dbReference type="SAM" id="SignalP"/>
    </source>
</evidence>
<evidence type="ECO:0000259" key="10">
    <source>
        <dbReference type="Pfam" id="PF07715"/>
    </source>
</evidence>
<reference evidence="12" key="1">
    <citation type="submission" date="2023-07" db="EMBL/GenBank/DDBJ databases">
        <title>Genomic Encyclopedia of Type Strains, Phase IV (KMG-IV): sequencing the most valuable type-strain genomes for metagenomic binning, comparative biology and taxonomic classification.</title>
        <authorList>
            <person name="Goeker M."/>
        </authorList>
    </citation>
    <scope>NUCLEOTIDE SEQUENCE</scope>
    <source>
        <strain evidence="12">DSM 26174</strain>
    </source>
</reference>